<sequence>PPQRKNSANISGIRVASMVASLAKSWQTWANEHTNKQDTIPTGWIPDSIIEQAKEKDNVRNETKFLVTPRIAINAEDGSSSRIKTCMMSKTITPKSRECSHNLVSSNKEKIHSNQLAPEEPRNCLGNKSPTRRRHCVGKVTAVTTALRKTEEREMSRSNHSSVLALSTLQIKVSTMDDLKNKWKKFAEAHAEGQKLNPFSEDFDYKHAMATRLHKGDAGYGRPKEGSRTAQRADRAQKHIRREMDEMCFIIRDMGMRDKQGSIYVTFGHLFDRYVKISDKVVGILLRCRKHKMVDFEGEMLWQGRDDDVKITLLV</sequence>
<evidence type="ECO:0000256" key="15">
    <source>
        <dbReference type="ARBA" id="ARBA00073502"/>
    </source>
</evidence>
<keyword evidence="9" id="KW-0010">Activator</keyword>
<organism evidence="19 20">
    <name type="scientific">Electrophorus electricus</name>
    <name type="common">Electric eel</name>
    <name type="synonym">Gymnotus electricus</name>
    <dbReference type="NCBI Taxonomy" id="8005"/>
    <lineage>
        <taxon>Eukaryota</taxon>
        <taxon>Metazoa</taxon>
        <taxon>Chordata</taxon>
        <taxon>Craniata</taxon>
        <taxon>Vertebrata</taxon>
        <taxon>Euteleostomi</taxon>
        <taxon>Actinopterygii</taxon>
        <taxon>Neopterygii</taxon>
        <taxon>Teleostei</taxon>
        <taxon>Ostariophysi</taxon>
        <taxon>Gymnotiformes</taxon>
        <taxon>Gymnotoidei</taxon>
        <taxon>Gymnotidae</taxon>
        <taxon>Electrophorus</taxon>
    </lineage>
</organism>
<dbReference type="InterPro" id="IPR038095">
    <property type="entry name" value="Costars_sf"/>
</dbReference>
<evidence type="ECO:0000313" key="19">
    <source>
        <dbReference type="Ensembl" id="ENSEEEP00000004792.1"/>
    </source>
</evidence>
<keyword evidence="12" id="KW-0206">Cytoskeleton</keyword>
<comment type="subcellular location">
    <subcellularLocation>
        <location evidence="2">Cytoplasm</location>
        <location evidence="2">Cytoskeleton</location>
    </subcellularLocation>
    <subcellularLocation>
        <location evidence="1">Cytoplasm</location>
        <location evidence="1">Myofibril</location>
        <location evidence="1">Sarcomere</location>
    </subcellularLocation>
</comment>
<dbReference type="Pfam" id="PF14705">
    <property type="entry name" value="Costars"/>
    <property type="match status" value="1"/>
</dbReference>
<keyword evidence="7" id="KW-0811">Translocation</keyword>
<dbReference type="GO" id="GO:0003779">
    <property type="term" value="F:actin binding"/>
    <property type="evidence" value="ECO:0007669"/>
    <property type="project" value="UniProtKB-KW"/>
</dbReference>
<dbReference type="AlphaFoldDB" id="A0A4W4DZJ0"/>
<dbReference type="GO" id="GO:0005856">
    <property type="term" value="C:cytoskeleton"/>
    <property type="evidence" value="ECO:0007669"/>
    <property type="project" value="UniProtKB-SubCell"/>
</dbReference>
<evidence type="ECO:0000256" key="11">
    <source>
        <dbReference type="ARBA" id="ARBA00023203"/>
    </source>
</evidence>
<evidence type="ECO:0000256" key="1">
    <source>
        <dbReference type="ARBA" id="ARBA00004204"/>
    </source>
</evidence>
<evidence type="ECO:0000256" key="9">
    <source>
        <dbReference type="ARBA" id="ARBA00023159"/>
    </source>
</evidence>
<reference evidence="19" key="4">
    <citation type="submission" date="2025-08" db="UniProtKB">
        <authorList>
            <consortium name="Ensembl"/>
        </authorList>
    </citation>
    <scope>IDENTIFICATION</scope>
</reference>
<dbReference type="GO" id="GO:0030017">
    <property type="term" value="C:sarcomere"/>
    <property type="evidence" value="ECO:0007669"/>
    <property type="project" value="UniProtKB-SubCell"/>
</dbReference>
<evidence type="ECO:0000256" key="5">
    <source>
        <dbReference type="ARBA" id="ARBA00022553"/>
    </source>
</evidence>
<gene>
    <name evidence="19" type="primary">abraa</name>
</gene>
<evidence type="ECO:0000259" key="18">
    <source>
        <dbReference type="SMART" id="SM01283"/>
    </source>
</evidence>
<dbReference type="FunFam" id="1.10.10.1540:FF:000001">
    <property type="entry name" value="Actin-binding Rho-activating protein a"/>
    <property type="match status" value="1"/>
</dbReference>
<keyword evidence="3" id="KW-0813">Transport</keyword>
<accession>A0A4W4DZJ0</accession>
<keyword evidence="8" id="KW-0805">Transcription regulation</keyword>
<evidence type="ECO:0000256" key="8">
    <source>
        <dbReference type="ARBA" id="ARBA00023015"/>
    </source>
</evidence>
<dbReference type="GO" id="GO:0045944">
    <property type="term" value="P:positive regulation of transcription by RNA polymerase II"/>
    <property type="evidence" value="ECO:0007669"/>
    <property type="project" value="TreeGrafter"/>
</dbReference>
<feature type="region of interest" description="Disordered" evidence="17">
    <location>
        <begin position="216"/>
        <end position="237"/>
    </location>
</feature>
<keyword evidence="5" id="KW-0597">Phosphoprotein</keyword>
<proteinExistence type="predicted"/>
<reference evidence="19" key="5">
    <citation type="submission" date="2025-09" db="UniProtKB">
        <authorList>
            <consortium name="Ensembl"/>
        </authorList>
    </citation>
    <scope>IDENTIFICATION</scope>
</reference>
<keyword evidence="11" id="KW-0009">Actin-binding</keyword>
<evidence type="ECO:0000256" key="13">
    <source>
        <dbReference type="ARBA" id="ARBA00059783"/>
    </source>
</evidence>
<keyword evidence="10" id="KW-0804">Transcription</keyword>
<feature type="region of interest" description="Disordered" evidence="17">
    <location>
        <begin position="110"/>
        <end position="131"/>
    </location>
</feature>
<evidence type="ECO:0000256" key="4">
    <source>
        <dbReference type="ARBA" id="ARBA00022490"/>
    </source>
</evidence>
<evidence type="ECO:0000256" key="17">
    <source>
        <dbReference type="SAM" id="MobiDB-lite"/>
    </source>
</evidence>
<feature type="domain" description="Costars" evidence="18">
    <location>
        <begin position="238"/>
        <end position="314"/>
    </location>
</feature>
<evidence type="ECO:0000256" key="16">
    <source>
        <dbReference type="ARBA" id="ARBA00076363"/>
    </source>
</evidence>
<comment type="subunit">
    <text evidence="14">Binds F-actin and ABLIM1, ABLIM2 and ABLIM3. Interaction with ABLIM2 and ABLIM3 enhances activity.</text>
</comment>
<dbReference type="GeneTree" id="ENSGT00940000166055"/>
<evidence type="ECO:0000256" key="2">
    <source>
        <dbReference type="ARBA" id="ARBA00004245"/>
    </source>
</evidence>
<dbReference type="GO" id="GO:0015031">
    <property type="term" value="P:protein transport"/>
    <property type="evidence" value="ECO:0007669"/>
    <property type="project" value="UniProtKB-KW"/>
</dbReference>
<keyword evidence="4" id="KW-0963">Cytoplasm</keyword>
<evidence type="ECO:0000256" key="6">
    <source>
        <dbReference type="ARBA" id="ARBA00022927"/>
    </source>
</evidence>
<evidence type="ECO:0000256" key="7">
    <source>
        <dbReference type="ARBA" id="ARBA00023010"/>
    </source>
</evidence>
<protein>
    <recommendedName>
        <fullName evidence="15">Actin-binding Rho-activating protein</fullName>
    </recommendedName>
    <alternativeName>
        <fullName evidence="16">Striated muscle activator of Rho-dependent signaling</fullName>
    </alternativeName>
</protein>
<dbReference type="PANTHER" id="PTHR22739">
    <property type="entry name" value="STRIATED MUSCLE ACTIVATOR OF RHO-DEPENDENT SIGNALING-RELATED"/>
    <property type="match status" value="1"/>
</dbReference>
<dbReference type="InterPro" id="IPR026111">
    <property type="entry name" value="Abra"/>
</dbReference>
<comment type="function">
    <text evidence="13">Acts as an activator of serum response factor (SRF)-dependent transcription possibly by inducing nuclear translocation of MKL1 or MKL2 and through a mechanism requiring Rho-actin signaling.</text>
</comment>
<evidence type="ECO:0000256" key="3">
    <source>
        <dbReference type="ARBA" id="ARBA00022448"/>
    </source>
</evidence>
<dbReference type="SMART" id="SM01283">
    <property type="entry name" value="Costars"/>
    <property type="match status" value="1"/>
</dbReference>
<evidence type="ECO:0000256" key="14">
    <source>
        <dbReference type="ARBA" id="ARBA00063019"/>
    </source>
</evidence>
<reference evidence="19" key="3">
    <citation type="submission" date="2020-05" db="EMBL/GenBank/DDBJ databases">
        <title>Electrophorus electricus (electric eel) genome, fEleEle1, primary haplotype.</title>
        <authorList>
            <person name="Myers G."/>
            <person name="Meyer A."/>
            <person name="Fedrigo O."/>
            <person name="Formenti G."/>
            <person name="Rhie A."/>
            <person name="Tracey A."/>
            <person name="Sims Y."/>
            <person name="Jarvis E.D."/>
        </authorList>
    </citation>
    <scope>NUCLEOTIDE SEQUENCE [LARGE SCALE GENOMIC DNA]</scope>
</reference>
<evidence type="ECO:0000256" key="12">
    <source>
        <dbReference type="ARBA" id="ARBA00023212"/>
    </source>
</evidence>
<name>A0A4W4DZJ0_ELEEL</name>
<reference evidence="20" key="1">
    <citation type="journal article" date="2014" name="Science">
        <title>Nonhuman genetics. Genomic basis for the convergent evolution of electric organs.</title>
        <authorList>
            <person name="Gallant J.R."/>
            <person name="Traeger L.L."/>
            <person name="Volkening J.D."/>
            <person name="Moffett H."/>
            <person name="Chen P.H."/>
            <person name="Novina C.D."/>
            <person name="Phillips G.N.Jr."/>
            <person name="Anand R."/>
            <person name="Wells G.B."/>
            <person name="Pinch M."/>
            <person name="Guth R."/>
            <person name="Unguez G.A."/>
            <person name="Albert J.S."/>
            <person name="Zakon H.H."/>
            <person name="Samanta M.P."/>
            <person name="Sussman M.R."/>
        </authorList>
    </citation>
    <scope>NUCLEOTIDE SEQUENCE [LARGE SCALE GENOMIC DNA]</scope>
</reference>
<dbReference type="PANTHER" id="PTHR22739:SF21">
    <property type="entry name" value="ACTIN-BINDING RHO-ACTIVATING PROTEIN"/>
    <property type="match status" value="1"/>
</dbReference>
<evidence type="ECO:0000256" key="10">
    <source>
        <dbReference type="ARBA" id="ARBA00023163"/>
    </source>
</evidence>
<reference evidence="20" key="2">
    <citation type="journal article" date="2017" name="Sci. Adv.">
        <title>A tail of two voltages: Proteomic comparison of the three electric organs of the electric eel.</title>
        <authorList>
            <person name="Traeger L.L."/>
            <person name="Sabat G."/>
            <person name="Barrett-Wilt G.A."/>
            <person name="Wells G.B."/>
            <person name="Sussman M.R."/>
        </authorList>
    </citation>
    <scope>NUCLEOTIDE SEQUENCE [LARGE SCALE GENOMIC DNA]</scope>
</reference>
<dbReference type="Ensembl" id="ENSEEET00000004858.2">
    <property type="protein sequence ID" value="ENSEEEP00000004792.1"/>
    <property type="gene ID" value="ENSEEEG00000002502.2"/>
</dbReference>
<keyword evidence="6" id="KW-0653">Protein transport</keyword>
<dbReference type="Gene3D" id="1.10.10.1540">
    <property type="entry name" value="Costar domain"/>
    <property type="match status" value="1"/>
</dbReference>
<dbReference type="OMA" id="PKRSECS"/>
<dbReference type="GO" id="GO:0035025">
    <property type="term" value="P:positive regulation of Rho protein signal transduction"/>
    <property type="evidence" value="ECO:0007669"/>
    <property type="project" value="InterPro"/>
</dbReference>
<evidence type="ECO:0000313" key="20">
    <source>
        <dbReference type="Proteomes" id="UP000314983"/>
    </source>
</evidence>
<keyword evidence="20" id="KW-1185">Reference proteome</keyword>
<dbReference type="InterPro" id="IPR027817">
    <property type="entry name" value="Costars_dom"/>
</dbReference>
<dbReference type="Proteomes" id="UP000314983">
    <property type="component" value="Chromosome 3"/>
</dbReference>